<evidence type="ECO:0000256" key="8">
    <source>
        <dbReference type="PIRNR" id="PIRNR009415"/>
    </source>
</evidence>
<dbReference type="Pfam" id="PF02751">
    <property type="entry name" value="TFIIA_gamma_C"/>
    <property type="match status" value="1"/>
</dbReference>
<dbReference type="EMBL" id="MU839831">
    <property type="protein sequence ID" value="KAK1757074.1"/>
    <property type="molecule type" value="Genomic_DNA"/>
</dbReference>
<reference evidence="11" key="1">
    <citation type="submission" date="2023-06" db="EMBL/GenBank/DDBJ databases">
        <title>Genome-scale phylogeny and comparative genomics of the fungal order Sordariales.</title>
        <authorList>
            <consortium name="Lawrence Berkeley National Laboratory"/>
            <person name="Hensen N."/>
            <person name="Bonometti L."/>
            <person name="Westerberg I."/>
            <person name="Brannstrom I.O."/>
            <person name="Guillou S."/>
            <person name="Cros-Aarteil S."/>
            <person name="Calhoun S."/>
            <person name="Haridas S."/>
            <person name="Kuo A."/>
            <person name="Mondo S."/>
            <person name="Pangilinan J."/>
            <person name="Riley R."/>
            <person name="Labutti K."/>
            <person name="Andreopoulos B."/>
            <person name="Lipzen A."/>
            <person name="Chen C."/>
            <person name="Yanf M."/>
            <person name="Daum C."/>
            <person name="Ng V."/>
            <person name="Clum A."/>
            <person name="Steindorff A."/>
            <person name="Ohm R."/>
            <person name="Martin F."/>
            <person name="Silar P."/>
            <person name="Natvig D."/>
            <person name="Lalanne C."/>
            <person name="Gautier V."/>
            <person name="Ament-Velasquez S.L."/>
            <person name="Kruys A."/>
            <person name="Hutchinson M.I."/>
            <person name="Powell A.J."/>
            <person name="Barry K."/>
            <person name="Miller A.N."/>
            <person name="Grigoriev I.V."/>
            <person name="Debuchy R."/>
            <person name="Gladieux P."/>
            <person name="Thoren M.H."/>
            <person name="Johannesson H."/>
        </authorList>
    </citation>
    <scope>NUCLEOTIDE SEQUENCE</scope>
    <source>
        <strain evidence="11">PSN4</strain>
    </source>
</reference>
<protein>
    <recommendedName>
        <fullName evidence="3 8">Transcription initiation factor IIA subunit 2</fullName>
    </recommendedName>
</protein>
<dbReference type="SUPFAM" id="SSF50784">
    <property type="entry name" value="Transcription factor IIA (TFIIA), beta-barrel domain"/>
    <property type="match status" value="1"/>
</dbReference>
<comment type="function">
    <text evidence="7">TFIIA is a component of the transcription machinery of RNA polymerase II and plays an important role in transcriptional activation. TFIIA in a complex with TBP mediates transcriptional activity.</text>
</comment>
<dbReference type="InterPro" id="IPR009088">
    <property type="entry name" value="TFIIA_b-brl"/>
</dbReference>
<keyword evidence="6 8" id="KW-0539">Nucleus</keyword>
<dbReference type="Gene3D" id="1.10.287.190">
    <property type="entry name" value="Transcription factor IIA gamma subunit, alpha-helical domain"/>
    <property type="match status" value="1"/>
</dbReference>
<evidence type="ECO:0000256" key="5">
    <source>
        <dbReference type="ARBA" id="ARBA00023163"/>
    </source>
</evidence>
<evidence type="ECO:0000256" key="2">
    <source>
        <dbReference type="ARBA" id="ARBA00007675"/>
    </source>
</evidence>
<proteinExistence type="inferred from homology"/>
<dbReference type="GO" id="GO:0006367">
    <property type="term" value="P:transcription initiation at RNA polymerase II promoter"/>
    <property type="evidence" value="ECO:0007669"/>
    <property type="project" value="InterPro"/>
</dbReference>
<dbReference type="PANTHER" id="PTHR10966">
    <property type="entry name" value="TRANSCRIPTION INITIATION FACTOR IIA SUBUNIT 2"/>
    <property type="match status" value="1"/>
</dbReference>
<dbReference type="InterPro" id="IPR003194">
    <property type="entry name" value="TFIIA_gsu"/>
</dbReference>
<dbReference type="InterPro" id="IPR015871">
    <property type="entry name" value="TFIIA_gsu_C"/>
</dbReference>
<organism evidence="11 12">
    <name type="scientific">Echria macrotheca</name>
    <dbReference type="NCBI Taxonomy" id="438768"/>
    <lineage>
        <taxon>Eukaryota</taxon>
        <taxon>Fungi</taxon>
        <taxon>Dikarya</taxon>
        <taxon>Ascomycota</taxon>
        <taxon>Pezizomycotina</taxon>
        <taxon>Sordariomycetes</taxon>
        <taxon>Sordariomycetidae</taxon>
        <taxon>Sordariales</taxon>
        <taxon>Schizotheciaceae</taxon>
        <taxon>Echria</taxon>
    </lineage>
</organism>
<comment type="caution">
    <text evidence="11">The sequence shown here is derived from an EMBL/GenBank/DDBJ whole genome shotgun (WGS) entry which is preliminary data.</text>
</comment>
<dbReference type="Proteomes" id="UP001239445">
    <property type="component" value="Unassembled WGS sequence"/>
</dbReference>
<evidence type="ECO:0000256" key="6">
    <source>
        <dbReference type="ARBA" id="ARBA00023242"/>
    </source>
</evidence>
<evidence type="ECO:0000256" key="1">
    <source>
        <dbReference type="ARBA" id="ARBA00004123"/>
    </source>
</evidence>
<dbReference type="Pfam" id="PF02268">
    <property type="entry name" value="TFIIA_gamma_N"/>
    <property type="match status" value="1"/>
</dbReference>
<dbReference type="InterPro" id="IPR015872">
    <property type="entry name" value="TFIIA_gsu_N"/>
</dbReference>
<evidence type="ECO:0000313" key="11">
    <source>
        <dbReference type="EMBL" id="KAK1757074.1"/>
    </source>
</evidence>
<sequence length="116" mass="12809">MSTANITSSTIYRFGSLGQTLLDTIDSLILAGRITPQLAIVVLEAYDRTMARGLGTRATMTLRGKLDMYRLCDNIWTFEVHNAKFSMNRGTVRGRDVIEAARVKIVAVPVGDSERS</sequence>
<feature type="domain" description="Transcription initiation factor IIA gamma subunit C-terminal" evidence="10">
    <location>
        <begin position="63"/>
        <end position="107"/>
    </location>
</feature>
<evidence type="ECO:0000256" key="3">
    <source>
        <dbReference type="ARBA" id="ARBA00019928"/>
    </source>
</evidence>
<dbReference type="Gene3D" id="2.30.18.10">
    <property type="entry name" value="Transcription factor IIA (TFIIA), beta-barrel domain"/>
    <property type="match status" value="1"/>
</dbReference>
<evidence type="ECO:0000313" key="12">
    <source>
        <dbReference type="Proteomes" id="UP001239445"/>
    </source>
</evidence>
<feature type="domain" description="Transcription initiation factor IIA gamma subunit N-terminal" evidence="9">
    <location>
        <begin position="10"/>
        <end position="52"/>
    </location>
</feature>
<evidence type="ECO:0000259" key="9">
    <source>
        <dbReference type="Pfam" id="PF02268"/>
    </source>
</evidence>
<dbReference type="CDD" id="cd10014">
    <property type="entry name" value="TFIIA_gamma_C"/>
    <property type="match status" value="1"/>
</dbReference>
<evidence type="ECO:0000256" key="7">
    <source>
        <dbReference type="ARBA" id="ARBA00024733"/>
    </source>
</evidence>
<keyword evidence="12" id="KW-1185">Reference proteome</keyword>
<dbReference type="PIRSF" id="PIRSF009415">
    <property type="entry name" value="Hum_TFIIA_gamma"/>
    <property type="match status" value="1"/>
</dbReference>
<gene>
    <name evidence="11" type="ORF">QBC47DRAFT_459726</name>
</gene>
<evidence type="ECO:0000256" key="4">
    <source>
        <dbReference type="ARBA" id="ARBA00023015"/>
    </source>
</evidence>
<comment type="subcellular location">
    <subcellularLocation>
        <location evidence="1 8">Nucleus</location>
    </subcellularLocation>
</comment>
<accession>A0AAJ0BF26</accession>
<keyword evidence="5 8" id="KW-0804">Transcription</keyword>
<dbReference type="GO" id="GO:0005672">
    <property type="term" value="C:transcription factor TFIIA complex"/>
    <property type="evidence" value="ECO:0007669"/>
    <property type="project" value="InterPro"/>
</dbReference>
<name>A0AAJ0BF26_9PEZI</name>
<keyword evidence="4 8" id="KW-0805">Transcription regulation</keyword>
<dbReference type="AlphaFoldDB" id="A0AAJ0BF26"/>
<comment type="similarity">
    <text evidence="2 8">Belongs to the TFIIA subunit 2 family.</text>
</comment>
<evidence type="ECO:0000259" key="10">
    <source>
        <dbReference type="Pfam" id="PF02751"/>
    </source>
</evidence>
<dbReference type="InterPro" id="IPR009083">
    <property type="entry name" value="TFIIA_a-hlx"/>
</dbReference>
<dbReference type="SUPFAM" id="SSF47396">
    <property type="entry name" value="Transcription factor IIA (TFIIA), alpha-helical domain"/>
    <property type="match status" value="1"/>
</dbReference>